<evidence type="ECO:0000259" key="4">
    <source>
        <dbReference type="Pfam" id="PF07687"/>
    </source>
</evidence>
<dbReference type="OrthoDB" id="9792335at2"/>
<name>A1HQW5_9FIRM</name>
<keyword evidence="2" id="KW-0378">Hydrolase</keyword>
<evidence type="ECO:0000313" key="5">
    <source>
        <dbReference type="EMBL" id="EAX47673.1"/>
    </source>
</evidence>
<comment type="cofactor">
    <cofactor evidence="3">
        <name>a divalent metal cation</name>
        <dbReference type="ChEBI" id="CHEBI:60240"/>
    </cofactor>
    <text evidence="3">Binds 2 divalent metal cations per subunit.</text>
</comment>
<dbReference type="InterPro" id="IPR050072">
    <property type="entry name" value="Peptidase_M20A"/>
</dbReference>
<dbReference type="Proteomes" id="UP000005139">
    <property type="component" value="Unassembled WGS sequence"/>
</dbReference>
<dbReference type="InterPro" id="IPR036264">
    <property type="entry name" value="Bact_exopeptidase_dim_dom"/>
</dbReference>
<dbReference type="AlphaFoldDB" id="A1HQW5"/>
<dbReference type="Pfam" id="PF07687">
    <property type="entry name" value="M20_dimer"/>
    <property type="match status" value="1"/>
</dbReference>
<dbReference type="EMBL" id="AAWL01000008">
    <property type="protein sequence ID" value="EAX47673.1"/>
    <property type="molecule type" value="Genomic_DNA"/>
</dbReference>
<reference evidence="5 6" key="2">
    <citation type="submission" date="2007-01" db="EMBL/GenBank/DDBJ databases">
        <title>Sequencing of the draft genome and assembly of Thermosinus carboxydivorans Nor1.</title>
        <authorList>
            <consortium name="US DOE Joint Genome Institute (JGI-PGF)"/>
            <person name="Copeland A."/>
            <person name="Lucas S."/>
            <person name="Lapidus A."/>
            <person name="Barry K."/>
            <person name="Glavina del Rio T."/>
            <person name="Dalin E."/>
            <person name="Tice H."/>
            <person name="Bruce D."/>
            <person name="Pitluck S."/>
            <person name="Richardson P."/>
        </authorList>
    </citation>
    <scope>NUCLEOTIDE SEQUENCE [LARGE SCALE GENOMIC DNA]</scope>
    <source>
        <strain evidence="5 6">Nor1</strain>
    </source>
</reference>
<dbReference type="RefSeq" id="WP_007289402.1">
    <property type="nucleotide sequence ID" value="NZ_AAWL01000008.1"/>
</dbReference>
<dbReference type="InterPro" id="IPR002933">
    <property type="entry name" value="Peptidase_M20"/>
</dbReference>
<dbReference type="SUPFAM" id="SSF53187">
    <property type="entry name" value="Zn-dependent exopeptidases"/>
    <property type="match status" value="1"/>
</dbReference>
<protein>
    <submittedName>
        <fullName evidence="5">Peptidase M20</fullName>
    </submittedName>
</protein>
<reference evidence="5 6" key="1">
    <citation type="submission" date="2007-01" db="EMBL/GenBank/DDBJ databases">
        <title>Annotation of the draft genome assembly of Thermosinus carboxydivorans Nor1.</title>
        <authorList>
            <consortium name="US DOE Joint Genome Institute (JGI-ORNL)"/>
            <person name="Larimer F."/>
            <person name="Land M."/>
            <person name="Hauser L."/>
        </authorList>
    </citation>
    <scope>NUCLEOTIDE SEQUENCE [LARGE SCALE GENOMIC DNA]</scope>
    <source>
        <strain evidence="5 6">Nor1</strain>
    </source>
</reference>
<accession>A1HQW5</accession>
<keyword evidence="1 3" id="KW-0479">Metal-binding</keyword>
<sequence>MDIARLTEVTAQNLEYAVKLAQKMVQTPSLSGQEKELAELTRQTMEQLRFDEVYIDEVGNVIGRIKGRGGGRSVMFNCHLDTVAAGDPAAWKYPPFAGVIADGALWGLGASDTKAAFACQIVAAAALKEAGMLPTGDIWVVGVVHEETSGFGSRYLAKKLAPDVVILGEASDNQIKIGHRGRMQFDIYFKGKSTHASVPARGVNPHFAAARLLLQIERLKMQADPFFGESSVAPTLYVTDQTSSNVTPGQVVLSLDWRNIPGETEENIRRRLEQVVAECLIPGVTARIELKMRDVGCYTGYKGVAPAGEPSFATPPDDPIVLAVQQALAAVFNREVSIGVCGFATDGGHFRAEGSKVIIFAPSEERYCHTTEDSVSIEKMREAILGNMALALCLGAENC</sequence>
<evidence type="ECO:0000256" key="3">
    <source>
        <dbReference type="PIRSR" id="PIRSR001123-2"/>
    </source>
</evidence>
<evidence type="ECO:0000256" key="2">
    <source>
        <dbReference type="ARBA" id="ARBA00022801"/>
    </source>
</evidence>
<comment type="caution">
    <text evidence="5">The sequence shown here is derived from an EMBL/GenBank/DDBJ whole genome shotgun (WGS) entry which is preliminary data.</text>
</comment>
<organism evidence="5 6">
    <name type="scientific">Thermosinus carboxydivorans Nor1</name>
    <dbReference type="NCBI Taxonomy" id="401526"/>
    <lineage>
        <taxon>Bacteria</taxon>
        <taxon>Bacillati</taxon>
        <taxon>Bacillota</taxon>
        <taxon>Negativicutes</taxon>
        <taxon>Selenomonadales</taxon>
        <taxon>Sporomusaceae</taxon>
        <taxon>Thermosinus</taxon>
    </lineage>
</organism>
<feature type="binding site" evidence="3">
    <location>
        <position position="79"/>
    </location>
    <ligand>
        <name>Zn(2+)</name>
        <dbReference type="ChEBI" id="CHEBI:29105"/>
        <label>1</label>
    </ligand>
</feature>
<dbReference type="PANTHER" id="PTHR43808">
    <property type="entry name" value="ACETYLORNITHINE DEACETYLASE"/>
    <property type="match status" value="1"/>
</dbReference>
<proteinExistence type="predicted"/>
<dbReference type="GO" id="GO:0004177">
    <property type="term" value="F:aminopeptidase activity"/>
    <property type="evidence" value="ECO:0007669"/>
    <property type="project" value="UniProtKB-UniRule"/>
</dbReference>
<dbReference type="Gene3D" id="3.40.630.10">
    <property type="entry name" value="Zn peptidases"/>
    <property type="match status" value="2"/>
</dbReference>
<dbReference type="Pfam" id="PF01546">
    <property type="entry name" value="Peptidase_M20"/>
    <property type="match status" value="1"/>
</dbReference>
<dbReference type="Gene3D" id="3.30.70.360">
    <property type="match status" value="1"/>
</dbReference>
<evidence type="ECO:0000313" key="6">
    <source>
        <dbReference type="Proteomes" id="UP000005139"/>
    </source>
</evidence>
<gene>
    <name evidence="5" type="ORF">TcarDRAFT_1095</name>
</gene>
<dbReference type="eggNOG" id="COG0624">
    <property type="taxonomic scope" value="Bacteria"/>
</dbReference>
<feature type="domain" description="Peptidase M20 dimerisation" evidence="4">
    <location>
        <begin position="177"/>
        <end position="278"/>
    </location>
</feature>
<dbReference type="GO" id="GO:0046872">
    <property type="term" value="F:metal ion binding"/>
    <property type="evidence" value="ECO:0007669"/>
    <property type="project" value="UniProtKB-UniRule"/>
</dbReference>
<dbReference type="SUPFAM" id="SSF55031">
    <property type="entry name" value="Bacterial exopeptidase dimerisation domain"/>
    <property type="match status" value="1"/>
</dbReference>
<dbReference type="InterPro" id="IPR011650">
    <property type="entry name" value="Peptidase_M20_dimer"/>
</dbReference>
<keyword evidence="6" id="KW-1185">Reference proteome</keyword>
<evidence type="ECO:0000256" key="1">
    <source>
        <dbReference type="ARBA" id="ARBA00022723"/>
    </source>
</evidence>